<name>A0AAD7U576_9STRA</name>
<reference evidence="6" key="1">
    <citation type="submission" date="2023-01" db="EMBL/GenBank/DDBJ databases">
        <title>Metagenome sequencing of chrysophaentin producing Chrysophaeum taylorii.</title>
        <authorList>
            <person name="Davison J."/>
            <person name="Bewley C."/>
        </authorList>
    </citation>
    <scope>NUCLEOTIDE SEQUENCE</scope>
    <source>
        <strain evidence="6">NIES-1699</strain>
    </source>
</reference>
<evidence type="ECO:0000256" key="3">
    <source>
        <dbReference type="ARBA" id="ARBA00022989"/>
    </source>
</evidence>
<dbReference type="InterPro" id="IPR014952">
    <property type="entry name" value="DUF1823"/>
</dbReference>
<organism evidence="6 7">
    <name type="scientific">Chrysophaeum taylorii</name>
    <dbReference type="NCBI Taxonomy" id="2483200"/>
    <lineage>
        <taxon>Eukaryota</taxon>
        <taxon>Sar</taxon>
        <taxon>Stramenopiles</taxon>
        <taxon>Ochrophyta</taxon>
        <taxon>Pelagophyceae</taxon>
        <taxon>Pelagomonadales</taxon>
        <taxon>Pelagomonadaceae</taxon>
        <taxon>Chrysophaeum</taxon>
    </lineage>
</organism>
<protein>
    <recommendedName>
        <fullName evidence="5">Peptidase S54 rhomboid domain-containing protein</fullName>
    </recommendedName>
</protein>
<dbReference type="GO" id="GO:0004252">
    <property type="term" value="F:serine-type endopeptidase activity"/>
    <property type="evidence" value="ECO:0007669"/>
    <property type="project" value="InterPro"/>
</dbReference>
<keyword evidence="2" id="KW-0812">Transmembrane</keyword>
<evidence type="ECO:0000313" key="6">
    <source>
        <dbReference type="EMBL" id="KAJ8598308.1"/>
    </source>
</evidence>
<evidence type="ECO:0000256" key="4">
    <source>
        <dbReference type="ARBA" id="ARBA00023136"/>
    </source>
</evidence>
<dbReference type="Pfam" id="PF01694">
    <property type="entry name" value="Rhomboid"/>
    <property type="match status" value="1"/>
</dbReference>
<keyword evidence="3" id="KW-1133">Transmembrane helix</keyword>
<gene>
    <name evidence="6" type="ORF">CTAYLR_007550</name>
</gene>
<dbReference type="Pfam" id="PF08853">
    <property type="entry name" value="DUF1823"/>
    <property type="match status" value="1"/>
</dbReference>
<dbReference type="InterPro" id="IPR022764">
    <property type="entry name" value="Peptidase_S54_rhomboid_dom"/>
</dbReference>
<evidence type="ECO:0000256" key="1">
    <source>
        <dbReference type="ARBA" id="ARBA00004141"/>
    </source>
</evidence>
<feature type="domain" description="Peptidase S54 rhomboid" evidence="5">
    <location>
        <begin position="245"/>
        <end position="386"/>
    </location>
</feature>
<dbReference type="Gene3D" id="1.20.1540.10">
    <property type="entry name" value="Rhomboid-like"/>
    <property type="match status" value="1"/>
</dbReference>
<dbReference type="InterPro" id="IPR035952">
    <property type="entry name" value="Rhomboid-like_sf"/>
</dbReference>
<dbReference type="SUPFAM" id="SSF144091">
    <property type="entry name" value="Rhomboid-like"/>
    <property type="match status" value="1"/>
</dbReference>
<comment type="subcellular location">
    <subcellularLocation>
        <location evidence="1">Membrane</location>
        <topology evidence="1">Multi-pass membrane protein</topology>
    </subcellularLocation>
</comment>
<dbReference type="InterPro" id="IPR050925">
    <property type="entry name" value="Rhomboid_protease_S54"/>
</dbReference>
<comment type="caution">
    <text evidence="6">The sequence shown here is derived from an EMBL/GenBank/DDBJ whole genome shotgun (WGS) entry which is preliminary data.</text>
</comment>
<dbReference type="Gene3D" id="1.10.418.90">
    <property type="entry name" value="Protein of unknown function DUF1823"/>
    <property type="match status" value="1"/>
</dbReference>
<dbReference type="GO" id="GO:0016020">
    <property type="term" value="C:membrane"/>
    <property type="evidence" value="ECO:0007669"/>
    <property type="project" value="UniProtKB-SubCell"/>
</dbReference>
<dbReference type="AlphaFoldDB" id="A0AAD7U576"/>
<evidence type="ECO:0000259" key="5">
    <source>
        <dbReference type="Pfam" id="PF01694"/>
    </source>
</evidence>
<keyword evidence="7" id="KW-1185">Reference proteome</keyword>
<dbReference type="Proteomes" id="UP001230188">
    <property type="component" value="Unassembled WGS sequence"/>
</dbReference>
<dbReference type="EMBL" id="JAQMWT010000677">
    <property type="protein sequence ID" value="KAJ8598308.1"/>
    <property type="molecule type" value="Genomic_DNA"/>
</dbReference>
<sequence>MLIIIIPRNDAFRVLLFRPGPRVVAARATEKEGEWPPLVSSTSSEPTAAELANENLVRIVREQCSDEEVNVLVWKCLGYRRTEEGWSNEDVFPKWRDKYAEPPDLVGTKRVYSKQIDEPVLRANQALVNSIPMKYKGGIKEHLAKVGWTGYVLEGLTPNKTRRAQCTNWLLFYREALFGKSLDELRAAKARDVAAENDRLREEGKLVNTTTSTLVTLNSAVFAAQCRWPSIRIGYASHIPSILAGEYWRCVTSSFLHSNIFHLVCNLSGLDKYGTEVERWYGRGRVFATYLAGAVGGDLASLWFNAGRRSNLALGLGASDAIFGLVGAKVVHVVRHRHLVERWTSSFRENRISLLIEFAFPLVLPFVDGAAHLGGFVGGVAAAYFFGCRFRPLLDNRGRLVGYVDRPLLSLGGGTLLLPRPAPFDFYAPPLLRIADGPLDDATLASRQALCVAPQKYK</sequence>
<proteinExistence type="predicted"/>
<keyword evidence="4" id="KW-0472">Membrane</keyword>
<evidence type="ECO:0000313" key="7">
    <source>
        <dbReference type="Proteomes" id="UP001230188"/>
    </source>
</evidence>
<accession>A0AAD7U576</accession>
<evidence type="ECO:0000256" key="2">
    <source>
        <dbReference type="ARBA" id="ARBA00022692"/>
    </source>
</evidence>
<dbReference type="PANTHER" id="PTHR43731">
    <property type="entry name" value="RHOMBOID PROTEASE"/>
    <property type="match status" value="1"/>
</dbReference>
<dbReference type="PANTHER" id="PTHR43731:SF26">
    <property type="entry name" value="RHOMBOID-LIKE PROTEIN 10, CHLOROPLASTIC"/>
    <property type="match status" value="1"/>
</dbReference>